<feature type="transmembrane region" description="Helical" evidence="4">
    <location>
        <begin position="285"/>
        <end position="309"/>
    </location>
</feature>
<evidence type="ECO:0000313" key="8">
    <source>
        <dbReference type="Proteomes" id="UP000292639"/>
    </source>
</evidence>
<protein>
    <recommendedName>
        <fullName evidence="9">Diguanylate cyclase</fullName>
    </recommendedName>
</protein>
<dbReference type="Pfam" id="PF08447">
    <property type="entry name" value="PAS_3"/>
    <property type="match status" value="1"/>
</dbReference>
<dbReference type="Gene3D" id="3.30.450.20">
    <property type="entry name" value="PAS domain"/>
    <property type="match status" value="5"/>
</dbReference>
<evidence type="ECO:0000256" key="2">
    <source>
        <dbReference type="ARBA" id="ARBA00004533"/>
    </source>
</evidence>
<keyword evidence="3" id="KW-0418">Kinase</keyword>
<dbReference type="Proteomes" id="UP000292639">
    <property type="component" value="Unassembled WGS sequence"/>
</dbReference>
<dbReference type="CDD" id="cd01949">
    <property type="entry name" value="GGDEF"/>
    <property type="match status" value="1"/>
</dbReference>
<feature type="domain" description="GGDEF" evidence="6">
    <location>
        <begin position="714"/>
        <end position="844"/>
    </location>
</feature>
<dbReference type="InterPro" id="IPR013656">
    <property type="entry name" value="PAS_4"/>
</dbReference>
<dbReference type="InterPro" id="IPR001610">
    <property type="entry name" value="PAC"/>
</dbReference>
<keyword evidence="4" id="KW-0472">Membrane</keyword>
<dbReference type="InterPro" id="IPR013655">
    <property type="entry name" value="PAS_fold_3"/>
</dbReference>
<dbReference type="InterPro" id="IPR000014">
    <property type="entry name" value="PAS"/>
</dbReference>
<dbReference type="InterPro" id="IPR000160">
    <property type="entry name" value="GGDEF_dom"/>
</dbReference>
<comment type="subcellular location">
    <subcellularLocation>
        <location evidence="2">Cell inner membrane</location>
    </subcellularLocation>
</comment>
<dbReference type="InterPro" id="IPR035965">
    <property type="entry name" value="PAS-like_dom_sf"/>
</dbReference>
<dbReference type="CDD" id="cd00130">
    <property type="entry name" value="PAS"/>
    <property type="match status" value="1"/>
</dbReference>
<dbReference type="AlphaFoldDB" id="A0A4Q9R4E0"/>
<dbReference type="RefSeq" id="WP_131184767.1">
    <property type="nucleotide sequence ID" value="NZ_QJUO01000017.1"/>
</dbReference>
<comment type="caution">
    <text evidence="7">The sequence shown here is derived from an EMBL/GenBank/DDBJ whole genome shotgun (WGS) entry which is preliminary data.</text>
</comment>
<evidence type="ECO:0000256" key="3">
    <source>
        <dbReference type="ARBA" id="ARBA00022777"/>
    </source>
</evidence>
<dbReference type="GO" id="GO:0005886">
    <property type="term" value="C:plasma membrane"/>
    <property type="evidence" value="ECO:0007669"/>
    <property type="project" value="UniProtKB-SubCell"/>
</dbReference>
<dbReference type="Pfam" id="PF13188">
    <property type="entry name" value="PAS_8"/>
    <property type="match status" value="1"/>
</dbReference>
<keyword evidence="4" id="KW-1133">Transmembrane helix</keyword>
<keyword evidence="4" id="KW-0812">Transmembrane</keyword>
<dbReference type="PROSITE" id="PS50887">
    <property type="entry name" value="GGDEF"/>
    <property type="match status" value="1"/>
</dbReference>
<keyword evidence="3" id="KW-0808">Transferase</keyword>
<dbReference type="PROSITE" id="PS50112">
    <property type="entry name" value="PAS"/>
    <property type="match status" value="1"/>
</dbReference>
<dbReference type="PANTHER" id="PTHR46663">
    <property type="entry name" value="DIGUANYLATE CYCLASE DGCT-RELATED"/>
    <property type="match status" value="1"/>
</dbReference>
<evidence type="ECO:0000256" key="1">
    <source>
        <dbReference type="ARBA" id="ARBA00001946"/>
    </source>
</evidence>
<dbReference type="CDD" id="cd12914">
    <property type="entry name" value="PDC1_DGC_like"/>
    <property type="match status" value="1"/>
</dbReference>
<evidence type="ECO:0000313" key="7">
    <source>
        <dbReference type="EMBL" id="TBU94820.1"/>
    </source>
</evidence>
<dbReference type="SMART" id="SM00267">
    <property type="entry name" value="GGDEF"/>
    <property type="match status" value="1"/>
</dbReference>
<evidence type="ECO:0000256" key="4">
    <source>
        <dbReference type="SAM" id="Phobius"/>
    </source>
</evidence>
<evidence type="ECO:0000259" key="5">
    <source>
        <dbReference type="PROSITE" id="PS50112"/>
    </source>
</evidence>
<dbReference type="SMART" id="SM00091">
    <property type="entry name" value="PAS"/>
    <property type="match status" value="3"/>
</dbReference>
<comment type="cofactor">
    <cofactor evidence="1">
        <name>Mg(2+)</name>
        <dbReference type="ChEBI" id="CHEBI:18420"/>
    </cofactor>
</comment>
<dbReference type="SUPFAM" id="SSF55073">
    <property type="entry name" value="Nucleotide cyclase"/>
    <property type="match status" value="1"/>
</dbReference>
<dbReference type="Pfam" id="PF08448">
    <property type="entry name" value="PAS_4"/>
    <property type="match status" value="1"/>
</dbReference>
<dbReference type="Pfam" id="PF00990">
    <property type="entry name" value="GGDEF"/>
    <property type="match status" value="1"/>
</dbReference>
<dbReference type="InterPro" id="IPR029787">
    <property type="entry name" value="Nucleotide_cyclase"/>
</dbReference>
<reference evidence="7 8" key="1">
    <citation type="submission" date="2018-06" db="EMBL/GenBank/DDBJ databases">
        <title>Three novel Pseudomonas species isolated from symptomatic oak.</title>
        <authorList>
            <person name="Bueno-Gonzalez V."/>
            <person name="Brady C."/>
        </authorList>
    </citation>
    <scope>NUCLEOTIDE SEQUENCE [LARGE SCALE GENOMIC DNA]</scope>
    <source>
        <strain evidence="7 8">P17C</strain>
    </source>
</reference>
<dbReference type="PANTHER" id="PTHR46663:SF4">
    <property type="entry name" value="DIGUANYLATE CYCLASE DGCT-RELATED"/>
    <property type="match status" value="1"/>
</dbReference>
<dbReference type="SUPFAM" id="SSF55785">
    <property type="entry name" value="PYP-like sensor domain (PAS domain)"/>
    <property type="match status" value="3"/>
</dbReference>
<dbReference type="PROSITE" id="PS51257">
    <property type="entry name" value="PROKAR_LIPOPROTEIN"/>
    <property type="match status" value="1"/>
</dbReference>
<keyword evidence="8" id="KW-1185">Reference proteome</keyword>
<dbReference type="GO" id="GO:0016301">
    <property type="term" value="F:kinase activity"/>
    <property type="evidence" value="ECO:0007669"/>
    <property type="project" value="UniProtKB-KW"/>
</dbReference>
<organism evidence="7 8">
    <name type="scientific">Stutzerimonas kirkiae</name>
    <dbReference type="NCBI Taxonomy" id="2211392"/>
    <lineage>
        <taxon>Bacteria</taxon>
        <taxon>Pseudomonadati</taxon>
        <taxon>Pseudomonadota</taxon>
        <taxon>Gammaproteobacteria</taxon>
        <taxon>Pseudomonadales</taxon>
        <taxon>Pseudomonadaceae</taxon>
        <taxon>Stutzerimonas</taxon>
    </lineage>
</organism>
<dbReference type="NCBIfam" id="TIGR00254">
    <property type="entry name" value="GGDEF"/>
    <property type="match status" value="1"/>
</dbReference>
<dbReference type="CDD" id="cd12915">
    <property type="entry name" value="PDC2_DGC_like"/>
    <property type="match status" value="1"/>
</dbReference>
<dbReference type="SMART" id="SM00086">
    <property type="entry name" value="PAC"/>
    <property type="match status" value="2"/>
</dbReference>
<dbReference type="EMBL" id="QJUP01000017">
    <property type="protein sequence ID" value="TBU94820.1"/>
    <property type="molecule type" value="Genomic_DNA"/>
</dbReference>
<evidence type="ECO:0008006" key="9">
    <source>
        <dbReference type="Google" id="ProtNLM"/>
    </source>
</evidence>
<dbReference type="InterPro" id="IPR043128">
    <property type="entry name" value="Rev_trsase/Diguanyl_cyclase"/>
</dbReference>
<dbReference type="FunFam" id="3.30.70.270:FF:000001">
    <property type="entry name" value="Diguanylate cyclase domain protein"/>
    <property type="match status" value="1"/>
</dbReference>
<accession>A0A4Q9R4E0</accession>
<proteinExistence type="predicted"/>
<feature type="domain" description="PAS" evidence="5">
    <location>
        <begin position="569"/>
        <end position="609"/>
    </location>
</feature>
<sequence>MPALRCFPPRIILSLSLVLLACLLYWGALFNAQRTQLNNAEEQTRLRAMQMADALTSQVTTLMFGLEYLARSLAAKYQTGQMDYFELSVHSALEIFPPESFMQISIVDRSGDVIYSSHGRLQGRVSVADREHFQAQASAESEHLFIGRPVLGRVSGRWTIPLSYPLHQQGVFDGVLVVSVSPDYISSYFRSVFSEDDDVALLLRNDGDYLARSSFQSEVMRARVSPVREFMDESDAESGQYRYLTPFDDVERDYAWRRLENYPLIVSVGLDRERALLAVKAQNRLALLGSAFGTSTLLLASLGIALLFARLGEDRRLLSEGEKRLGLALEGGDMGSWELELATGKVIFDARWAKMLGLPAVSSVQNWQVIEERVHPDDRAALEEAMRTHLAGHSASFECECRLLHENGDYIRTSNRAKVTQRAADGTPLRMAGVQSDVTQQVAQRNMLAALFDNNGAEIFLTSNDRHIRLANQRAVDLFSAGGAPIDGQSSRVIHCDDESYEAFQSLYSSLRETGKVQVEYQLRDAQGRPRWFSIQGALLEPDIVDGDVIWTLVDTTERREAERALVAVRVRLQAIIEHFPGGVLVEDEEGLILLVNQMLLDILGLEMEPDSLVGRSGSVLGALLPGICMADAESFQDILLEDGRILRVSLVVVRYQVSHAGRLCIVQDITEQRRKEMDLERMAMTDPLTSLANRNAFMSRMRHVLGQPVAGVEKGALLMLDLDHFKRVNDNFGHAAGDQVLVHLAKILREVLRVSDTVGRLGGEEFAVLLPATGLAGAQVLAERLRSRLERSAVEVDGELIRVTMSIGIAMLDGEIKHILARADEALYKAKANGRNRVEFATAGRATG</sequence>
<dbReference type="Gene3D" id="3.30.70.270">
    <property type="match status" value="1"/>
</dbReference>
<gene>
    <name evidence="7" type="ORF">DNJ96_12765</name>
</gene>
<evidence type="ECO:0000259" key="6">
    <source>
        <dbReference type="PROSITE" id="PS50887"/>
    </source>
</evidence>
<dbReference type="InterPro" id="IPR052163">
    <property type="entry name" value="DGC-Regulatory_Protein"/>
</dbReference>
<name>A0A4Q9R4E0_9GAMM</name>